<dbReference type="AlphaFoldDB" id="A0A8J6FN29"/>
<dbReference type="CDD" id="cd19716">
    <property type="entry name" value="bHLH_TS_NGN1_NeuroD3"/>
    <property type="match status" value="1"/>
</dbReference>
<dbReference type="GO" id="GO:0045944">
    <property type="term" value="P:positive regulation of transcription by RNA polymerase II"/>
    <property type="evidence" value="ECO:0007669"/>
    <property type="project" value="TreeGrafter"/>
</dbReference>
<dbReference type="PANTHER" id="PTHR19290">
    <property type="entry name" value="BASIC HELIX-LOOP-HELIX PROTEIN NEUROGENIN-RELATED"/>
    <property type="match status" value="1"/>
</dbReference>
<dbReference type="InterPro" id="IPR050359">
    <property type="entry name" value="bHLH_transcription_factors"/>
</dbReference>
<feature type="domain" description="BHLH" evidence="10">
    <location>
        <begin position="110"/>
        <end position="162"/>
    </location>
</feature>
<dbReference type="GO" id="GO:0005634">
    <property type="term" value="C:nucleus"/>
    <property type="evidence" value="ECO:0007669"/>
    <property type="project" value="TreeGrafter"/>
</dbReference>
<keyword evidence="4" id="KW-0805">Transcription regulation</keyword>
<protein>
    <recommendedName>
        <fullName evidence="10">BHLH domain-containing protein</fullName>
    </recommendedName>
</protein>
<dbReference type="GO" id="GO:0000981">
    <property type="term" value="F:DNA-binding transcription factor activity, RNA polymerase II-specific"/>
    <property type="evidence" value="ECO:0007669"/>
    <property type="project" value="TreeGrafter"/>
</dbReference>
<evidence type="ECO:0000256" key="5">
    <source>
        <dbReference type="ARBA" id="ARBA00023125"/>
    </source>
</evidence>
<proteinExistence type="predicted"/>
<dbReference type="Pfam" id="PF00010">
    <property type="entry name" value="HLH"/>
    <property type="match status" value="1"/>
</dbReference>
<evidence type="ECO:0000313" key="12">
    <source>
        <dbReference type="Proteomes" id="UP000770717"/>
    </source>
</evidence>
<gene>
    <name evidence="11" type="ORF">GDO78_006276</name>
</gene>
<feature type="compositionally biased region" description="Low complexity" evidence="9">
    <location>
        <begin position="200"/>
        <end position="219"/>
    </location>
</feature>
<comment type="subunit">
    <text evidence="8">Efficient DNA binding requires dimerization with another bHLH protein. Forms a heterodimer with the bHLH protein hes2, and weakly interacts with hey1/hrt1.</text>
</comment>
<feature type="compositionally biased region" description="Polar residues" evidence="9">
    <location>
        <begin position="40"/>
        <end position="57"/>
    </location>
</feature>
<dbReference type="InterPro" id="IPR011598">
    <property type="entry name" value="bHLH_dom"/>
</dbReference>
<keyword evidence="1" id="KW-0217">Developmental protein</keyword>
<evidence type="ECO:0000256" key="6">
    <source>
        <dbReference type="ARBA" id="ARBA00023163"/>
    </source>
</evidence>
<dbReference type="Gene3D" id="4.10.280.10">
    <property type="entry name" value="Helix-loop-helix DNA-binding domain"/>
    <property type="match status" value="1"/>
</dbReference>
<keyword evidence="7" id="KW-0539">Nucleus</keyword>
<dbReference type="Proteomes" id="UP000770717">
    <property type="component" value="Unassembled WGS sequence"/>
</dbReference>
<sequence length="260" mass="29169">MVQGSLQRQELSRVPQEELNFSSSKTSLHCYILPNKPSIMDTTYSDYDTSSRMSFSPSDDEDYSSLQSPYSTGDLTSPAQTPEKCEEGKKKRRGRSRVKNEAILHTIKKTRRVKANDRERNRMHNLNSALDELRSILPCFPDDTKLTKIETLRLAHNYIWALSETLRLADQSKDKPQTELVQPGYMSPEAPPSPGSDAGSWMSTASPSSSSSSSFSACTSNPSSPAMSEDCYYGHTKTLFSLHSIPQNFMQHSACFVQYQ</sequence>
<evidence type="ECO:0000256" key="2">
    <source>
        <dbReference type="ARBA" id="ARBA00022782"/>
    </source>
</evidence>
<dbReference type="GO" id="GO:0070888">
    <property type="term" value="F:E-box binding"/>
    <property type="evidence" value="ECO:0007669"/>
    <property type="project" value="TreeGrafter"/>
</dbReference>
<dbReference type="EMBL" id="WNTK01000002">
    <property type="protein sequence ID" value="KAG9490856.1"/>
    <property type="molecule type" value="Genomic_DNA"/>
</dbReference>
<keyword evidence="5" id="KW-0238">DNA-binding</keyword>
<dbReference type="GO" id="GO:0007423">
    <property type="term" value="P:sensory organ development"/>
    <property type="evidence" value="ECO:0007669"/>
    <property type="project" value="TreeGrafter"/>
</dbReference>
<keyword evidence="2" id="KW-0221">Differentiation</keyword>
<dbReference type="PROSITE" id="PS50888">
    <property type="entry name" value="BHLH"/>
    <property type="match status" value="1"/>
</dbReference>
<keyword evidence="3" id="KW-0524">Neurogenesis</keyword>
<dbReference type="PANTHER" id="PTHR19290:SF170">
    <property type="entry name" value="NEUROG1 PROTEIN"/>
    <property type="match status" value="1"/>
</dbReference>
<organism evidence="11 12">
    <name type="scientific">Eleutherodactylus coqui</name>
    <name type="common">Puerto Rican coqui</name>
    <dbReference type="NCBI Taxonomy" id="57060"/>
    <lineage>
        <taxon>Eukaryota</taxon>
        <taxon>Metazoa</taxon>
        <taxon>Chordata</taxon>
        <taxon>Craniata</taxon>
        <taxon>Vertebrata</taxon>
        <taxon>Euteleostomi</taxon>
        <taxon>Amphibia</taxon>
        <taxon>Batrachia</taxon>
        <taxon>Anura</taxon>
        <taxon>Neobatrachia</taxon>
        <taxon>Hyloidea</taxon>
        <taxon>Eleutherodactylidae</taxon>
        <taxon>Eleutherodactylinae</taxon>
        <taxon>Eleutherodactylus</taxon>
        <taxon>Eleutherodactylus</taxon>
    </lineage>
</organism>
<comment type="caution">
    <text evidence="11">The sequence shown here is derived from an EMBL/GenBank/DDBJ whole genome shotgun (WGS) entry which is preliminary data.</text>
</comment>
<keyword evidence="12" id="KW-1185">Reference proteome</keyword>
<dbReference type="GO" id="GO:0046982">
    <property type="term" value="F:protein heterodimerization activity"/>
    <property type="evidence" value="ECO:0007669"/>
    <property type="project" value="UniProtKB-ARBA"/>
</dbReference>
<evidence type="ECO:0000256" key="1">
    <source>
        <dbReference type="ARBA" id="ARBA00022473"/>
    </source>
</evidence>
<evidence type="ECO:0000256" key="4">
    <source>
        <dbReference type="ARBA" id="ARBA00023015"/>
    </source>
</evidence>
<evidence type="ECO:0000256" key="9">
    <source>
        <dbReference type="SAM" id="MobiDB-lite"/>
    </source>
</evidence>
<evidence type="ECO:0000313" key="11">
    <source>
        <dbReference type="EMBL" id="KAG9490856.1"/>
    </source>
</evidence>
<feature type="region of interest" description="Disordered" evidence="9">
    <location>
        <begin position="36"/>
        <end position="98"/>
    </location>
</feature>
<evidence type="ECO:0000256" key="7">
    <source>
        <dbReference type="ARBA" id="ARBA00023242"/>
    </source>
</evidence>
<dbReference type="SMART" id="SM00353">
    <property type="entry name" value="HLH"/>
    <property type="match status" value="1"/>
</dbReference>
<dbReference type="InterPro" id="IPR036638">
    <property type="entry name" value="HLH_DNA-bd_sf"/>
</dbReference>
<keyword evidence="6" id="KW-0804">Transcription</keyword>
<reference evidence="11" key="1">
    <citation type="thesis" date="2020" institute="ProQuest LLC" country="789 East Eisenhower Parkway, Ann Arbor, MI, USA">
        <title>Comparative Genomics and Chromosome Evolution.</title>
        <authorList>
            <person name="Mudd A.B."/>
        </authorList>
    </citation>
    <scope>NUCLEOTIDE SEQUENCE</scope>
    <source>
        <strain evidence="11">HN-11 Male</strain>
        <tissue evidence="11">Kidney and liver</tissue>
    </source>
</reference>
<feature type="region of interest" description="Disordered" evidence="9">
    <location>
        <begin position="171"/>
        <end position="219"/>
    </location>
</feature>
<dbReference type="GO" id="GO:0061564">
    <property type="term" value="P:axon development"/>
    <property type="evidence" value="ECO:0007669"/>
    <property type="project" value="TreeGrafter"/>
</dbReference>
<evidence type="ECO:0000256" key="8">
    <source>
        <dbReference type="ARBA" id="ARBA00062384"/>
    </source>
</evidence>
<evidence type="ECO:0000259" key="10">
    <source>
        <dbReference type="PROSITE" id="PS50888"/>
    </source>
</evidence>
<evidence type="ECO:0000256" key="3">
    <source>
        <dbReference type="ARBA" id="ARBA00022902"/>
    </source>
</evidence>
<feature type="compositionally biased region" description="Polar residues" evidence="9">
    <location>
        <begin position="64"/>
        <end position="80"/>
    </location>
</feature>
<dbReference type="FunFam" id="4.10.280.10:FF:000006">
    <property type="entry name" value="Neurogenic differentiation factor"/>
    <property type="match status" value="1"/>
</dbReference>
<dbReference type="SUPFAM" id="SSF47459">
    <property type="entry name" value="HLH, helix-loop-helix DNA-binding domain"/>
    <property type="match status" value="1"/>
</dbReference>
<dbReference type="OrthoDB" id="5969565at2759"/>
<name>A0A8J6FN29_ELECQ</name>
<accession>A0A8J6FN29</accession>